<comment type="caution">
    <text evidence="2">The sequence shown here is derived from an EMBL/GenBank/DDBJ whole genome shotgun (WGS) entry which is preliminary data.</text>
</comment>
<name>A0AAN7Q9C1_MYCAM</name>
<gene>
    <name evidence="2" type="ORF">QYF61_026431</name>
</gene>
<organism evidence="2 3">
    <name type="scientific">Mycteria americana</name>
    <name type="common">Wood stork</name>
    <dbReference type="NCBI Taxonomy" id="33587"/>
    <lineage>
        <taxon>Eukaryota</taxon>
        <taxon>Metazoa</taxon>
        <taxon>Chordata</taxon>
        <taxon>Craniata</taxon>
        <taxon>Vertebrata</taxon>
        <taxon>Euteleostomi</taxon>
        <taxon>Archelosauria</taxon>
        <taxon>Archosauria</taxon>
        <taxon>Dinosauria</taxon>
        <taxon>Saurischia</taxon>
        <taxon>Theropoda</taxon>
        <taxon>Coelurosauria</taxon>
        <taxon>Aves</taxon>
        <taxon>Neognathae</taxon>
        <taxon>Neoaves</taxon>
        <taxon>Aequornithes</taxon>
        <taxon>Ciconiiformes</taxon>
        <taxon>Ciconiidae</taxon>
        <taxon>Mycteria</taxon>
    </lineage>
</organism>
<feature type="compositionally biased region" description="Basic and acidic residues" evidence="1">
    <location>
        <begin position="106"/>
        <end position="124"/>
    </location>
</feature>
<sequence>MEGRFRPDIRKKFCTVRVVKHWNRLPREVVDVPPLETFKVSYNKHKKHRVLQVAANRSYSELQPNPSKDVEGEKAHVEDHQEDDGKSASLLFVASLRVGPGSQGVNDERIAQSHRQQGQEEGKHRQQPVIPPTSVKVLSSSQVRADRPVLCMPRGNQDAQGADGCQGNHPNYYASHHCPSPFLNKKAFNWVDNYKKAEDAEAAKEDNTTVHVEVETKAKQPQFPQPLLIRLLLQTLHQLRCPSLDMLQHLNVSLVVRGPKLNTVFEAAFQPLFPKPVALHGVGVTQVQDLALGLVEPHTIGLGPSIQPVQVPLQSLPTLEQINTPAQLGVICKLTESTLDPFVQTIDKDIKQN</sequence>
<dbReference type="AlphaFoldDB" id="A0AAN7Q9C1"/>
<feature type="compositionally biased region" description="Basic and acidic residues" evidence="1">
    <location>
        <begin position="68"/>
        <end position="86"/>
    </location>
</feature>
<dbReference type="EMBL" id="JAUNZN010000001">
    <property type="protein sequence ID" value="KAK4832881.1"/>
    <property type="molecule type" value="Genomic_DNA"/>
</dbReference>
<protein>
    <submittedName>
        <fullName evidence="2">Uncharacterized protein</fullName>
    </submittedName>
</protein>
<feature type="region of interest" description="Disordered" evidence="1">
    <location>
        <begin position="102"/>
        <end position="140"/>
    </location>
</feature>
<feature type="region of interest" description="Disordered" evidence="1">
    <location>
        <begin position="54"/>
        <end position="86"/>
    </location>
</feature>
<evidence type="ECO:0000256" key="1">
    <source>
        <dbReference type="SAM" id="MobiDB-lite"/>
    </source>
</evidence>
<reference evidence="2 3" key="1">
    <citation type="journal article" date="2023" name="J. Hered.">
        <title>Chromosome-level genome of the wood stork (Mycteria americana) provides insight into avian chromosome evolution.</title>
        <authorList>
            <person name="Flamio R. Jr."/>
            <person name="Ramstad K.M."/>
        </authorList>
    </citation>
    <scope>NUCLEOTIDE SEQUENCE [LARGE SCALE GENOMIC DNA]</scope>
    <source>
        <strain evidence="2">JAX WOST 10</strain>
    </source>
</reference>
<dbReference type="Proteomes" id="UP001333110">
    <property type="component" value="Unassembled WGS sequence"/>
</dbReference>
<keyword evidence="3" id="KW-1185">Reference proteome</keyword>
<evidence type="ECO:0000313" key="3">
    <source>
        <dbReference type="Proteomes" id="UP001333110"/>
    </source>
</evidence>
<proteinExistence type="predicted"/>
<evidence type="ECO:0000313" key="2">
    <source>
        <dbReference type="EMBL" id="KAK4832881.1"/>
    </source>
</evidence>
<accession>A0AAN7Q9C1</accession>
<feature type="compositionally biased region" description="Polar residues" evidence="1">
    <location>
        <begin position="55"/>
        <end position="66"/>
    </location>
</feature>